<feature type="region of interest" description="Disordered" evidence="1">
    <location>
        <begin position="476"/>
        <end position="507"/>
    </location>
</feature>
<feature type="region of interest" description="Disordered" evidence="1">
    <location>
        <begin position="668"/>
        <end position="766"/>
    </location>
</feature>
<dbReference type="Proteomes" id="UP000221165">
    <property type="component" value="Unassembled WGS sequence"/>
</dbReference>
<feature type="compositionally biased region" description="Basic and acidic residues" evidence="1">
    <location>
        <begin position="70"/>
        <end position="82"/>
    </location>
</feature>
<feature type="compositionally biased region" description="Polar residues" evidence="1">
    <location>
        <begin position="218"/>
        <end position="230"/>
    </location>
</feature>
<dbReference type="VEuPathDB" id="ToxoDB:CSUI_001787"/>
<dbReference type="OrthoDB" id="10315134at2759"/>
<reference evidence="3 4" key="1">
    <citation type="journal article" date="2017" name="Int. J. Parasitol.">
        <title>The genome of the protozoan parasite Cystoisospora suis and a reverse vaccinology approach to identify vaccine candidates.</title>
        <authorList>
            <person name="Palmieri N."/>
            <person name="Shrestha A."/>
            <person name="Ruttkowski B."/>
            <person name="Beck T."/>
            <person name="Vogl C."/>
            <person name="Tomley F."/>
            <person name="Blake D.P."/>
            <person name="Joachim A."/>
        </authorList>
    </citation>
    <scope>NUCLEOTIDE SEQUENCE [LARGE SCALE GENOMIC DNA]</scope>
    <source>
        <strain evidence="3 4">Wien I</strain>
    </source>
</reference>
<feature type="region of interest" description="Disordered" evidence="1">
    <location>
        <begin position="205"/>
        <end position="230"/>
    </location>
</feature>
<dbReference type="EMBL" id="MIGC01000709">
    <property type="protein sequence ID" value="PHJ24358.1"/>
    <property type="molecule type" value="Genomic_DNA"/>
</dbReference>
<keyword evidence="4" id="KW-1185">Reference proteome</keyword>
<feature type="compositionally biased region" description="Polar residues" evidence="1">
    <location>
        <begin position="621"/>
        <end position="630"/>
    </location>
</feature>
<accession>A0A2C6LAI2</accession>
<feature type="region of interest" description="Disordered" evidence="1">
    <location>
        <begin position="69"/>
        <end position="152"/>
    </location>
</feature>
<keyword evidence="2" id="KW-0732">Signal</keyword>
<feature type="signal peptide" evidence="2">
    <location>
        <begin position="1"/>
        <end position="17"/>
    </location>
</feature>
<evidence type="ECO:0000313" key="4">
    <source>
        <dbReference type="Proteomes" id="UP000221165"/>
    </source>
</evidence>
<protein>
    <submittedName>
        <fullName evidence="3">Transmembrane protein</fullName>
    </submittedName>
</protein>
<name>A0A2C6LAI2_9APIC</name>
<dbReference type="RefSeq" id="XP_067926031.1">
    <property type="nucleotide sequence ID" value="XM_068061991.1"/>
</dbReference>
<evidence type="ECO:0000313" key="3">
    <source>
        <dbReference type="EMBL" id="PHJ24358.1"/>
    </source>
</evidence>
<feature type="region of interest" description="Disordered" evidence="1">
    <location>
        <begin position="519"/>
        <end position="546"/>
    </location>
</feature>
<feature type="non-terminal residue" evidence="3">
    <location>
        <position position="1"/>
    </location>
</feature>
<keyword evidence="3" id="KW-0812">Transmembrane</keyword>
<sequence>VISLATICFILIVEGYASCVAITLSVDRVKAIAACNSRNDPDSDSLYKPTGNVAAALAPLLLIRKAFTRRPQEESHHSEGRSRPRSHCSPRGPLGQRQSSEAGQQVEMAQVAPLSGSNADLGSPASSPSGGELTIRLHSRDERPAGMERSGWQRRSLPCFQQATCFRTMGTLQENPSYSHACPMKPAQGRDAKLHAEVAMTEAPSPATGAEDSCVHSVRNTGQDRPSSSVSLLGKRPCDLSSGLAPLYKECRWCKQVVDRSSNHSFRLGVCVGSFNRKSFLLQVALRLVRVSFMLLCAAAAWTKVLVYPETEGPVYGEALAHFATPVDLPTLSRCCLVADLCLNISIVLYLLHVLAKHCIRAPTCMPTTSPCPTRPATTAQTGNVPGVGVFPSQPSPLTVCSTAAPEAEAQLQHHQGDPGHFSCRQTPCTRDSTVSSAPAVRGTGLPAQNCLAGEKSALPIATLTHGLNLLWQERPQRRGPHYGGDPPAAQSPGAEGEPSEQRSSRDALRLQVLQQETLGNGGRDKGPAGSSQQSESPVGGTRQPGVLLQSLCYNDWLRRPGDITRETNADPRFIPSDSDASGRRGGAERRSQGRPFSQDGAQLPTGALNASCHGNRETDQPSTPANQVRPTVFDKVSFAPSATNTYTAVNKAGGCAAREAHAKLGLTRELKKASTPQTSPASGSDAPQKWASFTSTSDTECDADDEGRSPRIRGVKAGPPKLMAREDLSGTQPWADDSPQLGGASAASDSELLGSSPVSSSELAS</sequence>
<feature type="compositionally biased region" description="Polar residues" evidence="1">
    <location>
        <begin position="115"/>
        <end position="129"/>
    </location>
</feature>
<proteinExistence type="predicted"/>
<gene>
    <name evidence="3" type="ORF">CSUI_001787</name>
</gene>
<feature type="compositionally biased region" description="Low complexity" evidence="1">
    <location>
        <begin position="749"/>
        <end position="766"/>
    </location>
</feature>
<dbReference type="AlphaFoldDB" id="A0A2C6LAI2"/>
<feature type="compositionally biased region" description="Basic and acidic residues" evidence="1">
    <location>
        <begin position="581"/>
        <end position="592"/>
    </location>
</feature>
<evidence type="ECO:0000256" key="1">
    <source>
        <dbReference type="SAM" id="MobiDB-lite"/>
    </source>
</evidence>
<feature type="chain" id="PRO_5012157539" evidence="2">
    <location>
        <begin position="18"/>
        <end position="766"/>
    </location>
</feature>
<comment type="caution">
    <text evidence="3">The sequence shown here is derived from an EMBL/GenBank/DDBJ whole genome shotgun (WGS) entry which is preliminary data.</text>
</comment>
<evidence type="ECO:0000256" key="2">
    <source>
        <dbReference type="SAM" id="SignalP"/>
    </source>
</evidence>
<feature type="region of interest" description="Disordered" evidence="1">
    <location>
        <begin position="564"/>
        <end position="633"/>
    </location>
</feature>
<organism evidence="3 4">
    <name type="scientific">Cystoisospora suis</name>
    <dbReference type="NCBI Taxonomy" id="483139"/>
    <lineage>
        <taxon>Eukaryota</taxon>
        <taxon>Sar</taxon>
        <taxon>Alveolata</taxon>
        <taxon>Apicomplexa</taxon>
        <taxon>Conoidasida</taxon>
        <taxon>Coccidia</taxon>
        <taxon>Eucoccidiorida</taxon>
        <taxon>Eimeriorina</taxon>
        <taxon>Sarcocystidae</taxon>
        <taxon>Cystoisospora</taxon>
    </lineage>
</organism>
<keyword evidence="3" id="KW-0472">Membrane</keyword>
<dbReference type="GeneID" id="94425202"/>